<evidence type="ECO:0000313" key="1">
    <source>
        <dbReference type="EMBL" id="KAJ9103103.1"/>
    </source>
</evidence>
<keyword evidence="2" id="KW-1185">Reference proteome</keyword>
<sequence>MPIPIDLRTDRNQEIIQFSEKLWELVRLSAEAVRIWDRVMNAWSALHADISMAVTDSGALKDETRRLLDEHHPVDENGERKALEECWAKSTRLYYGCLKDISVGLRELHVIPPPIQTFQQILEAIQVNGREGIYGETWVLSNMGSIVKGNEWPAVRTLGEIQTELEKLFPEKNKEYKVAEDRIKKSLESFGITAFPTLKTKADELLLQDRTPGRNGSIEGDSASLPRLLTLERSYSVATWIGQPLTGNYSGEFSTAGRTIPTKSGSSIPASTGSPSCAIPRTSHFSRFFKGSRRDTSGGPRGRK</sequence>
<gene>
    <name evidence="1" type="ORF">QFC21_002525</name>
</gene>
<reference evidence="1" key="1">
    <citation type="submission" date="2023-04" db="EMBL/GenBank/DDBJ databases">
        <title>Draft Genome sequencing of Naganishia species isolated from polar environments using Oxford Nanopore Technology.</title>
        <authorList>
            <person name="Leo P."/>
            <person name="Venkateswaran K."/>
        </authorList>
    </citation>
    <scope>NUCLEOTIDE SEQUENCE</scope>
    <source>
        <strain evidence="1">MNA-CCFEE 5423</strain>
    </source>
</reference>
<dbReference type="EMBL" id="JASBWT010000007">
    <property type="protein sequence ID" value="KAJ9103103.1"/>
    <property type="molecule type" value="Genomic_DNA"/>
</dbReference>
<proteinExistence type="predicted"/>
<protein>
    <submittedName>
        <fullName evidence="1">Uncharacterized protein</fullName>
    </submittedName>
</protein>
<organism evidence="1 2">
    <name type="scientific">Naganishia friedmannii</name>
    <dbReference type="NCBI Taxonomy" id="89922"/>
    <lineage>
        <taxon>Eukaryota</taxon>
        <taxon>Fungi</taxon>
        <taxon>Dikarya</taxon>
        <taxon>Basidiomycota</taxon>
        <taxon>Agaricomycotina</taxon>
        <taxon>Tremellomycetes</taxon>
        <taxon>Filobasidiales</taxon>
        <taxon>Filobasidiaceae</taxon>
        <taxon>Naganishia</taxon>
    </lineage>
</organism>
<accession>A0ACC2VUL2</accession>
<evidence type="ECO:0000313" key="2">
    <source>
        <dbReference type="Proteomes" id="UP001227268"/>
    </source>
</evidence>
<comment type="caution">
    <text evidence="1">The sequence shown here is derived from an EMBL/GenBank/DDBJ whole genome shotgun (WGS) entry which is preliminary data.</text>
</comment>
<name>A0ACC2VUL2_9TREE</name>
<dbReference type="Proteomes" id="UP001227268">
    <property type="component" value="Unassembled WGS sequence"/>
</dbReference>